<proteinExistence type="predicted"/>
<gene>
    <name evidence="1" type="ORF">EVOR1521_LOCUS1796</name>
</gene>
<dbReference type="EMBL" id="CAUJNA010000082">
    <property type="protein sequence ID" value="CAJ1371496.1"/>
    <property type="molecule type" value="Genomic_DNA"/>
</dbReference>
<reference evidence="1" key="1">
    <citation type="submission" date="2023-08" db="EMBL/GenBank/DDBJ databases">
        <authorList>
            <person name="Chen Y."/>
            <person name="Shah S."/>
            <person name="Dougan E. K."/>
            <person name="Thang M."/>
            <person name="Chan C."/>
        </authorList>
    </citation>
    <scope>NUCLEOTIDE SEQUENCE</scope>
</reference>
<dbReference type="AlphaFoldDB" id="A0AA36HMD0"/>
<comment type="caution">
    <text evidence="1">The sequence shown here is derived from an EMBL/GenBank/DDBJ whole genome shotgun (WGS) entry which is preliminary data.</text>
</comment>
<evidence type="ECO:0000313" key="1">
    <source>
        <dbReference type="EMBL" id="CAJ1371496.1"/>
    </source>
</evidence>
<keyword evidence="2" id="KW-1185">Reference proteome</keyword>
<name>A0AA36HMD0_9DINO</name>
<evidence type="ECO:0000313" key="2">
    <source>
        <dbReference type="Proteomes" id="UP001178507"/>
    </source>
</evidence>
<sequence>MERLRAAERARHLAEDRCHAQDRGPKGRLRPWLILLAVLQVVLLLGPARYPAPQVQKDAPMDLDANFSCEVADAAKEAAELKRRHDQLQAAFSHSLEAASSWVGFLQRARASEDTHAQCVEAARPGQAALQALLLEIDGW</sequence>
<organism evidence="1 2">
    <name type="scientific">Effrenium voratum</name>
    <dbReference type="NCBI Taxonomy" id="2562239"/>
    <lineage>
        <taxon>Eukaryota</taxon>
        <taxon>Sar</taxon>
        <taxon>Alveolata</taxon>
        <taxon>Dinophyceae</taxon>
        <taxon>Suessiales</taxon>
        <taxon>Symbiodiniaceae</taxon>
        <taxon>Effrenium</taxon>
    </lineage>
</organism>
<dbReference type="Proteomes" id="UP001178507">
    <property type="component" value="Unassembled WGS sequence"/>
</dbReference>
<accession>A0AA36HMD0</accession>
<protein>
    <submittedName>
        <fullName evidence="1">Uncharacterized protein</fullName>
    </submittedName>
</protein>